<sequence>MKKTLIISTMWFGVVANTHAEETSIVDMADKNEIRTCRSQIKSVSDFIIKDKAHSTHASWNSKDSDNRLYATLTSKGYSDGDSHVSVITAPTSSGKCDSTYVETFALPQSCMVTREETYKDWKYIGTMNGKTLLLESDGGAVNIYLSPQGESICLVSRREVVYQ</sequence>
<dbReference type="RefSeq" id="WP_075608721.1">
    <property type="nucleotide sequence ID" value="NZ_CP052766.1"/>
</dbReference>
<evidence type="ECO:0000313" key="1">
    <source>
        <dbReference type="EMBL" id="QJR79965.1"/>
    </source>
</evidence>
<dbReference type="Proteomes" id="UP000219285">
    <property type="component" value="Chromosome"/>
</dbReference>
<organism evidence="1 2">
    <name type="scientific">Alteromonas pelagimontana</name>
    <dbReference type="NCBI Taxonomy" id="1858656"/>
    <lineage>
        <taxon>Bacteria</taxon>
        <taxon>Pseudomonadati</taxon>
        <taxon>Pseudomonadota</taxon>
        <taxon>Gammaproteobacteria</taxon>
        <taxon>Alteromonadales</taxon>
        <taxon>Alteromonadaceae</taxon>
        <taxon>Alteromonas/Salinimonas group</taxon>
        <taxon>Alteromonas</taxon>
    </lineage>
</organism>
<dbReference type="AlphaFoldDB" id="A0A6M4MBQ2"/>
<evidence type="ECO:0000313" key="2">
    <source>
        <dbReference type="Proteomes" id="UP000219285"/>
    </source>
</evidence>
<accession>A0A6M4MBQ2</accession>
<gene>
    <name evidence="1" type="ORF">CA267_003800</name>
</gene>
<reference evidence="1 2" key="2">
    <citation type="submission" date="2020-04" db="EMBL/GenBank/DDBJ databases">
        <title>Complete genome sequence of Alteromonas pelagimontana 5.12T.</title>
        <authorList>
            <person name="Sinha R.K."/>
            <person name="Krishnan K.P."/>
            <person name="Kurian J.P."/>
        </authorList>
    </citation>
    <scope>NUCLEOTIDE SEQUENCE [LARGE SCALE GENOMIC DNA]</scope>
    <source>
        <strain evidence="1 2">5.12</strain>
    </source>
</reference>
<reference evidence="2" key="1">
    <citation type="submission" date="2014-12" db="EMBL/GenBank/DDBJ databases">
        <title>Complete genome sequence of a multi-drug resistant Klebsiella pneumoniae.</title>
        <authorList>
            <person name="Hua X."/>
            <person name="Chen Q."/>
            <person name="Li X."/>
            <person name="Feng Y."/>
            <person name="Ruan Z."/>
            <person name="Yu Y."/>
        </authorList>
    </citation>
    <scope>NUCLEOTIDE SEQUENCE [LARGE SCALE GENOMIC DNA]</scope>
    <source>
        <strain evidence="2">5.12</strain>
    </source>
</reference>
<dbReference type="KEGG" id="apel:CA267_003800"/>
<name>A0A6M4MBQ2_9ALTE</name>
<dbReference type="EMBL" id="CP052766">
    <property type="protein sequence ID" value="QJR79965.1"/>
    <property type="molecule type" value="Genomic_DNA"/>
</dbReference>
<keyword evidence="2" id="KW-1185">Reference proteome</keyword>
<proteinExistence type="predicted"/>
<protein>
    <submittedName>
        <fullName evidence="1">Uncharacterized protein</fullName>
    </submittedName>
</protein>
<dbReference type="OrthoDB" id="8908985at2"/>